<dbReference type="GO" id="GO:0042383">
    <property type="term" value="C:sarcolemma"/>
    <property type="evidence" value="ECO:0007669"/>
    <property type="project" value="TreeGrafter"/>
</dbReference>
<evidence type="ECO:0000313" key="1">
    <source>
        <dbReference type="EMBL" id="CAG7821566.1"/>
    </source>
</evidence>
<dbReference type="GO" id="GO:0005219">
    <property type="term" value="F:ryanodine-sensitive calcium-release channel activity"/>
    <property type="evidence" value="ECO:0007669"/>
    <property type="project" value="TreeGrafter"/>
</dbReference>
<dbReference type="GO" id="GO:0030018">
    <property type="term" value="C:Z disc"/>
    <property type="evidence" value="ECO:0007669"/>
    <property type="project" value="TreeGrafter"/>
</dbReference>
<dbReference type="GO" id="GO:0034704">
    <property type="term" value="C:calcium channel complex"/>
    <property type="evidence" value="ECO:0007669"/>
    <property type="project" value="TreeGrafter"/>
</dbReference>
<dbReference type="GO" id="GO:0033017">
    <property type="term" value="C:sarcoplasmic reticulum membrane"/>
    <property type="evidence" value="ECO:0007669"/>
    <property type="project" value="TreeGrafter"/>
</dbReference>
<accession>A0A8J2KPD0</accession>
<name>A0A8J2KPD0_9HEXA</name>
<dbReference type="OrthoDB" id="300855at2759"/>
<reference evidence="1" key="1">
    <citation type="submission" date="2021-06" db="EMBL/GenBank/DDBJ databases">
        <authorList>
            <person name="Hodson N. C."/>
            <person name="Mongue J. A."/>
            <person name="Jaron S. K."/>
        </authorList>
    </citation>
    <scope>NUCLEOTIDE SEQUENCE</scope>
</reference>
<proteinExistence type="predicted"/>
<dbReference type="GO" id="GO:0006941">
    <property type="term" value="P:striated muscle contraction"/>
    <property type="evidence" value="ECO:0007669"/>
    <property type="project" value="TreeGrafter"/>
</dbReference>
<dbReference type="Proteomes" id="UP000708208">
    <property type="component" value="Unassembled WGS sequence"/>
</dbReference>
<dbReference type="AlphaFoldDB" id="A0A8J2KPD0"/>
<organism evidence="1 2">
    <name type="scientific">Allacma fusca</name>
    <dbReference type="NCBI Taxonomy" id="39272"/>
    <lineage>
        <taxon>Eukaryota</taxon>
        <taxon>Metazoa</taxon>
        <taxon>Ecdysozoa</taxon>
        <taxon>Arthropoda</taxon>
        <taxon>Hexapoda</taxon>
        <taxon>Collembola</taxon>
        <taxon>Symphypleona</taxon>
        <taxon>Sminthuridae</taxon>
        <taxon>Allacma</taxon>
    </lineage>
</organism>
<dbReference type="PANTHER" id="PTHR46399:SF8">
    <property type="entry name" value="B30.2_SPRY DOMAIN-CONTAINING PROTEIN"/>
    <property type="match status" value="1"/>
</dbReference>
<dbReference type="EMBL" id="CAJVCH010515114">
    <property type="protein sequence ID" value="CAG7821566.1"/>
    <property type="molecule type" value="Genomic_DNA"/>
</dbReference>
<sequence>MFYPVVSASAKASCRFLFGGDQGRLKFAPPEGHSPLVECLQPTQVLSIEPCFFFGDLSKGVLAGPLKVQDDVAFVPQPQDTSS</sequence>
<comment type="caution">
    <text evidence="1">The sequence shown here is derived from an EMBL/GenBank/DDBJ whole genome shotgun (WGS) entry which is preliminary data.</text>
</comment>
<feature type="non-terminal residue" evidence="1">
    <location>
        <position position="1"/>
    </location>
</feature>
<dbReference type="GO" id="GO:0005790">
    <property type="term" value="C:smooth endoplasmic reticulum"/>
    <property type="evidence" value="ECO:0007669"/>
    <property type="project" value="TreeGrafter"/>
</dbReference>
<gene>
    <name evidence="1" type="ORF">AFUS01_LOCUS31897</name>
</gene>
<protein>
    <submittedName>
        <fullName evidence="1">Uncharacterized protein</fullName>
    </submittedName>
</protein>
<dbReference type="InterPro" id="IPR015925">
    <property type="entry name" value="Ryanodine_IP3_receptor"/>
</dbReference>
<keyword evidence="2" id="KW-1185">Reference proteome</keyword>
<dbReference type="GO" id="GO:0014808">
    <property type="term" value="P:release of sequestered calcium ion into cytosol by sarcoplasmic reticulum"/>
    <property type="evidence" value="ECO:0007669"/>
    <property type="project" value="TreeGrafter"/>
</dbReference>
<dbReference type="PANTHER" id="PTHR46399">
    <property type="entry name" value="B30.2/SPRY DOMAIN-CONTAINING PROTEIN"/>
    <property type="match status" value="1"/>
</dbReference>
<evidence type="ECO:0000313" key="2">
    <source>
        <dbReference type="Proteomes" id="UP000708208"/>
    </source>
</evidence>